<feature type="active site" evidence="9">
    <location>
        <position position="171"/>
    </location>
</feature>
<dbReference type="Gene3D" id="1.10.443.10">
    <property type="entry name" value="Intergrase catalytic core"/>
    <property type="match status" value="1"/>
</dbReference>
<dbReference type="HAMAP" id="MF_01808">
    <property type="entry name" value="Recomb_XerC_XerD"/>
    <property type="match status" value="1"/>
</dbReference>
<dbReference type="InterPro" id="IPR011010">
    <property type="entry name" value="DNA_brk_join_enz"/>
</dbReference>
<evidence type="ECO:0000256" key="7">
    <source>
        <dbReference type="ARBA" id="ARBA00023172"/>
    </source>
</evidence>
<dbReference type="Pfam" id="PF02899">
    <property type="entry name" value="Phage_int_SAM_1"/>
    <property type="match status" value="1"/>
</dbReference>
<keyword evidence="5 9" id="KW-0229">DNA integration</keyword>
<dbReference type="NCBIfam" id="NF040815">
    <property type="entry name" value="recomb_XerA_Arch"/>
    <property type="match status" value="1"/>
</dbReference>
<evidence type="ECO:0000256" key="4">
    <source>
        <dbReference type="ARBA" id="ARBA00022829"/>
    </source>
</evidence>
<evidence type="ECO:0000259" key="11">
    <source>
        <dbReference type="PROSITE" id="PS51900"/>
    </source>
</evidence>
<gene>
    <name evidence="12" type="primary">xerA</name>
    <name evidence="9" type="synonym">xerC</name>
    <name evidence="12" type="ORF">WKV44_08955</name>
</gene>
<dbReference type="InterPro" id="IPR002104">
    <property type="entry name" value="Integrase_catalytic"/>
</dbReference>
<feature type="active site" description="O-(3'-phospho-DNA)-tyrosine intermediate" evidence="9">
    <location>
        <position position="279"/>
    </location>
</feature>
<dbReference type="InterPro" id="IPR013762">
    <property type="entry name" value="Integrase-like_cat_sf"/>
</dbReference>
<dbReference type="NCBIfam" id="NF001399">
    <property type="entry name" value="PRK00283.1"/>
    <property type="match status" value="1"/>
</dbReference>
<keyword evidence="6 9" id="KW-0238">DNA-binding</keyword>
<evidence type="ECO:0000313" key="12">
    <source>
        <dbReference type="EMBL" id="MEM5948670.1"/>
    </source>
</evidence>
<dbReference type="Proteomes" id="UP001466331">
    <property type="component" value="Unassembled WGS sequence"/>
</dbReference>
<dbReference type="SUPFAM" id="SSF56349">
    <property type="entry name" value="DNA breaking-rejoining enzymes"/>
    <property type="match status" value="1"/>
</dbReference>
<feature type="active site" evidence="9">
    <location>
        <position position="247"/>
    </location>
</feature>
<sequence length="304" mass="34350">MKSDVELIDEFLDYIRDIKGASEATVRSYKNDLYKVFSFLSGLDLGFLSASRGDFRSFVSEMSLNGISPRSVNRCLSTLRNFYRFLRKRGLRDDSPLEGVRSVKVARVLPEFLLESEVEQLLDVNGDDFISVRDKAMLELLYSTGCRVAELVSVRRGDVMGGKDWILIRGKGNKERIVFIGDFARSALDRYIPLRDALLSRLGKDECEVLFVNSRGGALSPRGVFYLLQKRAAEKGIVKKISPHTLRHSFATHILSRGADIRVVQEMLGHSSLSTTQVYTHLDFNSLKRVYDVSHPHSGRNGHE</sequence>
<dbReference type="PROSITE" id="PS51900">
    <property type="entry name" value="CB"/>
    <property type="match status" value="1"/>
</dbReference>
<feature type="domain" description="Core-binding (CB)" evidence="11">
    <location>
        <begin position="2"/>
        <end position="87"/>
    </location>
</feature>
<comment type="similarity">
    <text evidence="9">Belongs to the 'phage' integrase family. XerC subfamily.</text>
</comment>
<evidence type="ECO:0000256" key="1">
    <source>
        <dbReference type="ARBA" id="ARBA00004496"/>
    </source>
</evidence>
<feature type="active site" evidence="9">
    <location>
        <position position="147"/>
    </location>
</feature>
<dbReference type="Gene3D" id="1.10.150.130">
    <property type="match status" value="1"/>
</dbReference>
<evidence type="ECO:0000256" key="6">
    <source>
        <dbReference type="ARBA" id="ARBA00023125"/>
    </source>
</evidence>
<dbReference type="InterPro" id="IPR004107">
    <property type="entry name" value="Integrase_SAM-like_N"/>
</dbReference>
<keyword evidence="7 9" id="KW-0233">DNA recombination</keyword>
<keyword evidence="8 9" id="KW-0131">Cell cycle</keyword>
<evidence type="ECO:0000256" key="2">
    <source>
        <dbReference type="ARBA" id="ARBA00022490"/>
    </source>
</evidence>
<dbReference type="InterPro" id="IPR044068">
    <property type="entry name" value="CB"/>
</dbReference>
<feature type="active site" evidence="9">
    <location>
        <position position="270"/>
    </location>
</feature>
<feature type="active site" evidence="9">
    <location>
        <position position="244"/>
    </location>
</feature>
<dbReference type="EMBL" id="JBCHKQ010000004">
    <property type="protein sequence ID" value="MEM5948670.1"/>
    <property type="molecule type" value="Genomic_DNA"/>
</dbReference>
<dbReference type="CDD" id="cd00798">
    <property type="entry name" value="INT_XerDC_C"/>
    <property type="match status" value="1"/>
</dbReference>
<evidence type="ECO:0000256" key="5">
    <source>
        <dbReference type="ARBA" id="ARBA00022908"/>
    </source>
</evidence>
<dbReference type="PANTHER" id="PTHR30349">
    <property type="entry name" value="PHAGE INTEGRASE-RELATED"/>
    <property type="match status" value="1"/>
</dbReference>
<dbReference type="InterPro" id="IPR023009">
    <property type="entry name" value="Tyrosine_recombinase_XerC/XerD"/>
</dbReference>
<dbReference type="InterPro" id="IPR010998">
    <property type="entry name" value="Integrase_recombinase_N"/>
</dbReference>
<evidence type="ECO:0000256" key="8">
    <source>
        <dbReference type="ARBA" id="ARBA00023306"/>
    </source>
</evidence>
<name>A0ABU9UFC0_9SPIR</name>
<comment type="subunit">
    <text evidence="9">Forms a cyclic heterotetrameric complex composed of two molecules of XerC and two molecules of XerD.</text>
</comment>
<proteinExistence type="inferred from homology"/>
<comment type="subcellular location">
    <subcellularLocation>
        <location evidence="1 9">Cytoplasm</location>
    </subcellularLocation>
</comment>
<dbReference type="PANTHER" id="PTHR30349:SF81">
    <property type="entry name" value="TYROSINE RECOMBINASE XERC"/>
    <property type="match status" value="1"/>
</dbReference>
<keyword evidence="13" id="KW-1185">Reference proteome</keyword>
<feature type="domain" description="Tyr recombinase" evidence="10">
    <location>
        <begin position="108"/>
        <end position="292"/>
    </location>
</feature>
<evidence type="ECO:0000313" key="13">
    <source>
        <dbReference type="Proteomes" id="UP001466331"/>
    </source>
</evidence>
<evidence type="ECO:0000259" key="10">
    <source>
        <dbReference type="PROSITE" id="PS51898"/>
    </source>
</evidence>
<evidence type="ECO:0000256" key="9">
    <source>
        <dbReference type="HAMAP-Rule" id="MF_01808"/>
    </source>
</evidence>
<dbReference type="RefSeq" id="WP_420070121.1">
    <property type="nucleotide sequence ID" value="NZ_JBCHKQ010000004.1"/>
</dbReference>
<reference evidence="12 13" key="1">
    <citation type="submission" date="2024-03" db="EMBL/GenBank/DDBJ databases">
        <title>Ignisphaera cupida sp. nov., a hyperthermophilic hydrolytic archaeon from a hot spring of Kamchatka, and proposal of Ignisphaeraceae fam. nov.</title>
        <authorList>
            <person name="Podosokorskaya O.A."/>
            <person name="Elcheninov A.G."/>
            <person name="Maltseva A.I."/>
            <person name="Zayulina K.S."/>
            <person name="Novikov A."/>
            <person name="Merkel A.Y."/>
        </authorList>
    </citation>
    <scope>NUCLEOTIDE SEQUENCE [LARGE SCALE GENOMIC DNA]</scope>
    <source>
        <strain evidence="12 13">38H-sp</strain>
    </source>
</reference>
<accession>A0ABU9UFC0</accession>
<comment type="caution">
    <text evidence="12">The sequence shown here is derived from an EMBL/GenBank/DDBJ whole genome shotgun (WGS) entry which is preliminary data.</text>
</comment>
<evidence type="ECO:0000256" key="3">
    <source>
        <dbReference type="ARBA" id="ARBA00022618"/>
    </source>
</evidence>
<organism evidence="12 13">
    <name type="scientific">Rarispira pelagica</name>
    <dbReference type="NCBI Taxonomy" id="3141764"/>
    <lineage>
        <taxon>Bacteria</taxon>
        <taxon>Pseudomonadati</taxon>
        <taxon>Spirochaetota</taxon>
        <taxon>Spirochaetia</taxon>
        <taxon>Winmispirales</taxon>
        <taxon>Winmispiraceae</taxon>
        <taxon>Rarispira</taxon>
    </lineage>
</organism>
<keyword evidence="4 9" id="KW-0159">Chromosome partition</keyword>
<dbReference type="PROSITE" id="PS51898">
    <property type="entry name" value="TYR_RECOMBINASE"/>
    <property type="match status" value="1"/>
</dbReference>
<dbReference type="InterPro" id="IPR050090">
    <property type="entry name" value="Tyrosine_recombinase_XerCD"/>
</dbReference>
<keyword evidence="3 9" id="KW-0132">Cell division</keyword>
<comment type="function">
    <text evidence="9">Site-specific tyrosine recombinase, which acts by catalyzing the cutting and rejoining of the recombining DNA molecules. The XerC-XerD complex is essential to convert dimers of the bacterial chromosome into monomers to permit their segregation at cell division. It also contributes to the segregational stability of plasmids.</text>
</comment>
<dbReference type="Pfam" id="PF00589">
    <property type="entry name" value="Phage_integrase"/>
    <property type="match status" value="1"/>
</dbReference>
<keyword evidence="2 9" id="KW-0963">Cytoplasm</keyword>
<protein>
    <recommendedName>
        <fullName evidence="9">Tyrosine recombinase XerC</fullName>
    </recommendedName>
</protein>